<dbReference type="InterPro" id="IPR003593">
    <property type="entry name" value="AAA+_ATPase"/>
</dbReference>
<name>A0A9K3LGW9_9STRA</name>
<dbReference type="Pfam" id="PF01121">
    <property type="entry name" value="CoaE"/>
    <property type="match status" value="2"/>
</dbReference>
<dbReference type="SMART" id="SM00382">
    <property type="entry name" value="AAA"/>
    <property type="match status" value="1"/>
</dbReference>
<organism evidence="6 7">
    <name type="scientific">Nitzschia inconspicua</name>
    <dbReference type="NCBI Taxonomy" id="303405"/>
    <lineage>
        <taxon>Eukaryota</taxon>
        <taxon>Sar</taxon>
        <taxon>Stramenopiles</taxon>
        <taxon>Ochrophyta</taxon>
        <taxon>Bacillariophyta</taxon>
        <taxon>Bacillariophyceae</taxon>
        <taxon>Bacillariophycidae</taxon>
        <taxon>Bacillariales</taxon>
        <taxon>Bacillariaceae</taxon>
        <taxon>Nitzschia</taxon>
    </lineage>
</organism>
<protein>
    <submittedName>
        <fullName evidence="6">Dephospho-CoA kinase</fullName>
    </submittedName>
</protein>
<dbReference type="GO" id="GO:0005524">
    <property type="term" value="F:ATP binding"/>
    <property type="evidence" value="ECO:0007669"/>
    <property type="project" value="UniProtKB-KW"/>
</dbReference>
<keyword evidence="1" id="KW-0547">Nucleotide-binding</keyword>
<evidence type="ECO:0000256" key="3">
    <source>
        <dbReference type="SAM" id="MobiDB-lite"/>
    </source>
</evidence>
<reference evidence="6" key="2">
    <citation type="submission" date="2021-04" db="EMBL/GenBank/DDBJ databases">
        <authorList>
            <person name="Podell S."/>
        </authorList>
    </citation>
    <scope>NUCLEOTIDE SEQUENCE</scope>
    <source>
        <strain evidence="6">Hildebrandi</strain>
    </source>
</reference>
<evidence type="ECO:0000256" key="2">
    <source>
        <dbReference type="ARBA" id="ARBA00022840"/>
    </source>
</evidence>
<feature type="region of interest" description="Disordered" evidence="3">
    <location>
        <begin position="158"/>
        <end position="181"/>
    </location>
</feature>
<feature type="region of interest" description="Disordered" evidence="3">
    <location>
        <begin position="53"/>
        <end position="96"/>
    </location>
</feature>
<evidence type="ECO:0000313" key="7">
    <source>
        <dbReference type="Proteomes" id="UP000693970"/>
    </source>
</evidence>
<dbReference type="PANTHER" id="PTHR10695">
    <property type="entry name" value="DEPHOSPHO-COA KINASE-RELATED"/>
    <property type="match status" value="1"/>
</dbReference>
<comment type="caution">
    <text evidence="6">The sequence shown here is derived from an EMBL/GenBank/DDBJ whole genome shotgun (WGS) entry which is preliminary data.</text>
</comment>
<evidence type="ECO:0000313" key="6">
    <source>
        <dbReference type="EMBL" id="KAG7362194.1"/>
    </source>
</evidence>
<evidence type="ECO:0000256" key="4">
    <source>
        <dbReference type="SAM" id="SignalP"/>
    </source>
</evidence>
<keyword evidence="7" id="KW-1185">Reference proteome</keyword>
<feature type="chain" id="PRO_5039916141" evidence="4">
    <location>
        <begin position="19"/>
        <end position="356"/>
    </location>
</feature>
<reference evidence="6" key="1">
    <citation type="journal article" date="2021" name="Sci. Rep.">
        <title>Diploid genomic architecture of Nitzschia inconspicua, an elite biomass production diatom.</title>
        <authorList>
            <person name="Oliver A."/>
            <person name="Podell S."/>
            <person name="Pinowska A."/>
            <person name="Traller J.C."/>
            <person name="Smith S.R."/>
            <person name="McClure R."/>
            <person name="Beliaev A."/>
            <person name="Bohutskyi P."/>
            <person name="Hill E.A."/>
            <person name="Rabines A."/>
            <person name="Zheng H."/>
            <person name="Allen L.Z."/>
            <person name="Kuo A."/>
            <person name="Grigoriev I.V."/>
            <person name="Allen A.E."/>
            <person name="Hazlebeck D."/>
            <person name="Allen E.E."/>
        </authorList>
    </citation>
    <scope>NUCLEOTIDE SEQUENCE</scope>
    <source>
        <strain evidence="6">Hildebrandi</strain>
    </source>
</reference>
<evidence type="ECO:0000259" key="5">
    <source>
        <dbReference type="SMART" id="SM00382"/>
    </source>
</evidence>
<dbReference type="HAMAP" id="MF_00376">
    <property type="entry name" value="Dephospho_CoA_kinase"/>
    <property type="match status" value="1"/>
</dbReference>
<feature type="compositionally biased region" description="Low complexity" evidence="3">
    <location>
        <begin position="85"/>
        <end position="95"/>
    </location>
</feature>
<accession>A0A9K3LGW9</accession>
<dbReference type="PANTHER" id="PTHR10695:SF46">
    <property type="entry name" value="BIFUNCTIONAL COENZYME A SYNTHASE-RELATED"/>
    <property type="match status" value="1"/>
</dbReference>
<dbReference type="Proteomes" id="UP000693970">
    <property type="component" value="Unassembled WGS sequence"/>
</dbReference>
<gene>
    <name evidence="6" type="ORF">IV203_025860</name>
</gene>
<dbReference type="CDD" id="cd02022">
    <property type="entry name" value="DPCK"/>
    <property type="match status" value="1"/>
</dbReference>
<dbReference type="EMBL" id="JAGRRH010000012">
    <property type="protein sequence ID" value="KAG7362194.1"/>
    <property type="molecule type" value="Genomic_DNA"/>
</dbReference>
<dbReference type="GO" id="GO:0015937">
    <property type="term" value="P:coenzyme A biosynthetic process"/>
    <property type="evidence" value="ECO:0007669"/>
    <property type="project" value="InterPro"/>
</dbReference>
<dbReference type="GO" id="GO:0004140">
    <property type="term" value="F:dephospho-CoA kinase activity"/>
    <property type="evidence" value="ECO:0007669"/>
    <property type="project" value="InterPro"/>
</dbReference>
<feature type="domain" description="AAA+ ATPase" evidence="5">
    <location>
        <begin position="96"/>
        <end position="282"/>
    </location>
</feature>
<dbReference type="InterPro" id="IPR001977">
    <property type="entry name" value="Depp_CoAkinase"/>
</dbReference>
<feature type="signal peptide" evidence="4">
    <location>
        <begin position="1"/>
        <end position="18"/>
    </location>
</feature>
<dbReference type="OrthoDB" id="247245at2759"/>
<keyword evidence="2" id="KW-0067">ATP-binding</keyword>
<proteinExistence type="inferred from homology"/>
<dbReference type="PROSITE" id="PS51219">
    <property type="entry name" value="DPCK"/>
    <property type="match status" value="1"/>
</dbReference>
<keyword evidence="6" id="KW-0808">Transferase</keyword>
<keyword evidence="6" id="KW-0418">Kinase</keyword>
<dbReference type="AlphaFoldDB" id="A0A9K3LGW9"/>
<sequence>MKSLATIGWLLVVFTVNGDTDTLLAKAFVSPSFIINKRVVVARTLFLSKKDQSNISKQNKPEDSNDQPPPTTATTIMSTKSDIPSSSSSSSSSSSKLKVLGVCGGIGSGKSTACKLLVSQCDCLEHLDADSLAHSVYAPGSQAVQDIVSEFGSDILVNSNNNNNNDDDDDDHSDNNNESNIEIDRKKLGAVVFADRSAMARLERTVWPHVKALIVDKIDVLRRQEWEEQQITIQTNKSDEPPSGQQVLPTSKRPIVIVEAAVLLDAEWDDLFDGVWVVTAPREVALQRLMETRGLSQEEAEKRMNAQQSRRGIGNLQQEVESGVVTGIIENKVGLDELTLSLSKALDDPMFWKRGK</sequence>
<feature type="compositionally biased region" description="Polar residues" evidence="3">
    <location>
        <begin position="72"/>
        <end position="84"/>
    </location>
</feature>
<keyword evidence="4" id="KW-0732">Signal</keyword>
<evidence type="ECO:0000256" key="1">
    <source>
        <dbReference type="ARBA" id="ARBA00022741"/>
    </source>
</evidence>